<gene>
    <name evidence="2" type="ORF">HaLaN_24882</name>
</gene>
<name>A0A699ZVJ3_HAELA</name>
<dbReference type="AlphaFoldDB" id="A0A699ZVJ3"/>
<protein>
    <submittedName>
        <fullName evidence="2">Uncharacterized protein</fullName>
    </submittedName>
</protein>
<reference evidence="2 3" key="1">
    <citation type="submission" date="2020-02" db="EMBL/GenBank/DDBJ databases">
        <title>Draft genome sequence of Haematococcus lacustris strain NIES-144.</title>
        <authorList>
            <person name="Morimoto D."/>
            <person name="Nakagawa S."/>
            <person name="Yoshida T."/>
            <person name="Sawayama S."/>
        </authorList>
    </citation>
    <scope>NUCLEOTIDE SEQUENCE [LARGE SCALE GENOMIC DNA]</scope>
    <source>
        <strain evidence="2 3">NIES-144</strain>
    </source>
</reference>
<dbReference type="Proteomes" id="UP000485058">
    <property type="component" value="Unassembled WGS sequence"/>
</dbReference>
<organism evidence="2 3">
    <name type="scientific">Haematococcus lacustris</name>
    <name type="common">Green alga</name>
    <name type="synonym">Haematococcus pluvialis</name>
    <dbReference type="NCBI Taxonomy" id="44745"/>
    <lineage>
        <taxon>Eukaryota</taxon>
        <taxon>Viridiplantae</taxon>
        <taxon>Chlorophyta</taxon>
        <taxon>core chlorophytes</taxon>
        <taxon>Chlorophyceae</taxon>
        <taxon>CS clade</taxon>
        <taxon>Chlamydomonadales</taxon>
        <taxon>Haematococcaceae</taxon>
        <taxon>Haematococcus</taxon>
    </lineage>
</organism>
<comment type="caution">
    <text evidence="2">The sequence shown here is derived from an EMBL/GenBank/DDBJ whole genome shotgun (WGS) entry which is preliminary data.</text>
</comment>
<sequence>MEHTWYCHPPPLLPHCCRTAAALLPHCCRTAAPLHCWSGWLPTSCRRLVLQPWCIPALALFGTGFFIMTRGGWGTAVHEAGVALTVSVLPGVQTRHGLRWLLVVQGLLGALDLGRLDGHGAGGQAHWRKKAKAPQPLSTANRPTHHSKEEQSRTYTGPAGPQQGVRVRPGAAAGGGSLPAPAARPCLRWGLA</sequence>
<feature type="region of interest" description="Disordered" evidence="1">
    <location>
        <begin position="122"/>
        <end position="179"/>
    </location>
</feature>
<accession>A0A699ZVJ3</accession>
<dbReference type="EMBL" id="BLLF01003208">
    <property type="protein sequence ID" value="GFH26693.1"/>
    <property type="molecule type" value="Genomic_DNA"/>
</dbReference>
<evidence type="ECO:0000256" key="1">
    <source>
        <dbReference type="SAM" id="MobiDB-lite"/>
    </source>
</evidence>
<proteinExistence type="predicted"/>
<keyword evidence="3" id="KW-1185">Reference proteome</keyword>
<evidence type="ECO:0000313" key="2">
    <source>
        <dbReference type="EMBL" id="GFH26693.1"/>
    </source>
</evidence>
<evidence type="ECO:0000313" key="3">
    <source>
        <dbReference type="Proteomes" id="UP000485058"/>
    </source>
</evidence>